<keyword evidence="2" id="KW-1185">Reference proteome</keyword>
<evidence type="ECO:0000313" key="2">
    <source>
        <dbReference type="Proteomes" id="UP000011713"/>
    </source>
</evidence>
<dbReference type="STRING" id="559515.M4C126"/>
<evidence type="ECO:0000313" key="1">
    <source>
        <dbReference type="EnsemblProtists" id="HpaP812754"/>
    </source>
</evidence>
<dbReference type="eggNOG" id="ENOG502QUS1">
    <property type="taxonomic scope" value="Eukaryota"/>
</dbReference>
<dbReference type="EMBL" id="JH598089">
    <property type="status" value="NOT_ANNOTATED_CDS"/>
    <property type="molecule type" value="Genomic_DNA"/>
</dbReference>
<dbReference type="VEuPathDB" id="FungiDB:HpaG812754"/>
<name>M4C126_HYAAE</name>
<reference evidence="1" key="2">
    <citation type="submission" date="2015-06" db="UniProtKB">
        <authorList>
            <consortium name="EnsemblProtists"/>
        </authorList>
    </citation>
    <scope>IDENTIFICATION</scope>
    <source>
        <strain evidence="1">Emoy2</strain>
    </source>
</reference>
<dbReference type="InParanoid" id="M4C126"/>
<accession>M4C126</accession>
<protein>
    <submittedName>
        <fullName evidence="1">Uncharacterized protein</fullName>
    </submittedName>
</protein>
<organism evidence="1 2">
    <name type="scientific">Hyaloperonospora arabidopsidis (strain Emoy2)</name>
    <name type="common">Downy mildew agent</name>
    <name type="synonym">Peronospora arabidopsidis</name>
    <dbReference type="NCBI Taxonomy" id="559515"/>
    <lineage>
        <taxon>Eukaryota</taxon>
        <taxon>Sar</taxon>
        <taxon>Stramenopiles</taxon>
        <taxon>Oomycota</taxon>
        <taxon>Peronosporomycetes</taxon>
        <taxon>Peronosporales</taxon>
        <taxon>Peronosporaceae</taxon>
        <taxon>Hyaloperonospora</taxon>
    </lineage>
</organism>
<dbReference type="HOGENOM" id="CLU_919662_0_0_1"/>
<dbReference type="AlphaFoldDB" id="M4C126"/>
<dbReference type="EnsemblProtists" id="HpaT812754">
    <property type="protein sequence ID" value="HpaP812754"/>
    <property type="gene ID" value="HpaG812754"/>
</dbReference>
<dbReference type="Proteomes" id="UP000011713">
    <property type="component" value="Unassembled WGS sequence"/>
</dbReference>
<sequence>MNVAMSKVKHEEWADKALQTGLDQTNKALETVVQDDLEAGEAARMSIQELPFDQLTRETTEGLECADEGVDEFAKEVVVEIKNMALVQADVAPIPETPRQSKATVVVEEVTEAPMEAASDSEWGQVTEQDRASVPVEEAPVVFKPVVAGPVVVAARSLPRWSLWSRWLLLSRRIKSSGWRSSLWCATSFRLWKRARLWTVWSSATCRGAICSQVSRQASRLGNLNRSFSFVPKARGQCPPPSRGRIGRTRQYGRRVHDVVIVYIAHPLDHEINFDVRPHAFEEQQESLRSPVMCRQPLQAVQA</sequence>
<reference evidence="2" key="1">
    <citation type="journal article" date="2010" name="Science">
        <title>Signatures of adaptation to obligate biotrophy in the Hyaloperonospora arabidopsidis genome.</title>
        <authorList>
            <person name="Baxter L."/>
            <person name="Tripathy S."/>
            <person name="Ishaque N."/>
            <person name="Boot N."/>
            <person name="Cabral A."/>
            <person name="Kemen E."/>
            <person name="Thines M."/>
            <person name="Ah-Fong A."/>
            <person name="Anderson R."/>
            <person name="Badejoko W."/>
            <person name="Bittner-Eddy P."/>
            <person name="Boore J.L."/>
            <person name="Chibucos M.C."/>
            <person name="Coates M."/>
            <person name="Dehal P."/>
            <person name="Delehaunty K."/>
            <person name="Dong S."/>
            <person name="Downton P."/>
            <person name="Dumas B."/>
            <person name="Fabro G."/>
            <person name="Fronick C."/>
            <person name="Fuerstenberg S.I."/>
            <person name="Fulton L."/>
            <person name="Gaulin E."/>
            <person name="Govers F."/>
            <person name="Hughes L."/>
            <person name="Humphray S."/>
            <person name="Jiang R.H."/>
            <person name="Judelson H."/>
            <person name="Kamoun S."/>
            <person name="Kyung K."/>
            <person name="Meijer H."/>
            <person name="Minx P."/>
            <person name="Morris P."/>
            <person name="Nelson J."/>
            <person name="Phuntumart V."/>
            <person name="Qutob D."/>
            <person name="Rehmany A."/>
            <person name="Rougon-Cardoso A."/>
            <person name="Ryden P."/>
            <person name="Torto-Alalibo T."/>
            <person name="Studholme D."/>
            <person name="Wang Y."/>
            <person name="Win J."/>
            <person name="Wood J."/>
            <person name="Clifton S.W."/>
            <person name="Rogers J."/>
            <person name="Van den Ackerveken G."/>
            <person name="Jones J.D."/>
            <person name="McDowell J.M."/>
            <person name="Beynon J."/>
            <person name="Tyler B.M."/>
        </authorList>
    </citation>
    <scope>NUCLEOTIDE SEQUENCE [LARGE SCALE GENOMIC DNA]</scope>
    <source>
        <strain evidence="2">Emoy2</strain>
    </source>
</reference>
<proteinExistence type="predicted"/>